<dbReference type="GO" id="GO:0009306">
    <property type="term" value="P:protein secretion"/>
    <property type="evidence" value="ECO:0007669"/>
    <property type="project" value="InterPro"/>
</dbReference>
<evidence type="ECO:0000256" key="2">
    <source>
        <dbReference type="SAM" id="SignalP"/>
    </source>
</evidence>
<dbReference type="PANTHER" id="PTHR12211">
    <property type="entry name" value="ENDOPLASMIC RETICULUM PROTEIN ERP29"/>
    <property type="match status" value="1"/>
</dbReference>
<sequence length="261" mass="30186">MHLSIAVIIVLALLGFRPSLATPLLGVVQLDSLSFNKTVRRFPFSLVKFDGGYPTGEKHKIFAQLGRELSEVRNLLVAEVRIKTYGDKENEDIAMRFGFQEADYPEIILFIQDKKGGTLREIRYGAEVSADAVINFLKSKAGSDLTLPGCLKEFDRYAQFFVNNDEKDRQRMLDKVVEIVSEMRPGSRKDKATRYMKIMETFVTRGLEGVEHEEERARKLLEEKLSQEKRINFEIMLNVLKSFKYTKKPSRRLERKIRDEL</sequence>
<dbReference type="InterPro" id="IPR036249">
    <property type="entry name" value="Thioredoxin-like_sf"/>
</dbReference>
<evidence type="ECO:0000313" key="5">
    <source>
        <dbReference type="EMBL" id="TRY63958.1"/>
    </source>
</evidence>
<dbReference type="Proteomes" id="UP000318571">
    <property type="component" value="Chromosome 10"/>
</dbReference>
<reference evidence="5 6" key="1">
    <citation type="journal article" date="2018" name="Nat. Ecol. Evol.">
        <title>Genomic signatures of mitonuclear coevolution across populations of Tigriopus californicus.</title>
        <authorList>
            <person name="Barreto F.S."/>
            <person name="Watson E.T."/>
            <person name="Lima T.G."/>
            <person name="Willett C.S."/>
            <person name="Edmands S."/>
            <person name="Li W."/>
            <person name="Burton R.S."/>
        </authorList>
    </citation>
    <scope>NUCLEOTIDE SEQUENCE [LARGE SCALE GENOMIC DNA]</scope>
    <source>
        <strain evidence="5 6">San Diego</strain>
    </source>
</reference>
<dbReference type="PANTHER" id="PTHR12211:SF0">
    <property type="entry name" value="ENDOPLASMIC RETICULUM RESIDENT PROTEIN 29"/>
    <property type="match status" value="1"/>
</dbReference>
<evidence type="ECO:0000313" key="6">
    <source>
        <dbReference type="Proteomes" id="UP000318571"/>
    </source>
</evidence>
<dbReference type="SUPFAM" id="SSF52833">
    <property type="entry name" value="Thioredoxin-like"/>
    <property type="match status" value="1"/>
</dbReference>
<accession>A0A553NEX6</accession>
<dbReference type="InterPro" id="IPR012883">
    <property type="entry name" value="ERp29_N"/>
</dbReference>
<evidence type="ECO:0008006" key="7">
    <source>
        <dbReference type="Google" id="ProtNLM"/>
    </source>
</evidence>
<dbReference type="InterPro" id="IPR016855">
    <property type="entry name" value="ERp29"/>
</dbReference>
<keyword evidence="2" id="KW-0732">Signal</keyword>
<dbReference type="EMBL" id="VCGU01000458">
    <property type="protein sequence ID" value="TRY63958.1"/>
    <property type="molecule type" value="Genomic_DNA"/>
</dbReference>
<feature type="domain" description="ERp29 N-terminal" evidence="4">
    <location>
        <begin position="26"/>
        <end position="142"/>
    </location>
</feature>
<dbReference type="AlphaFoldDB" id="A0A553NEX6"/>
<proteinExistence type="predicted"/>
<evidence type="ECO:0000259" key="4">
    <source>
        <dbReference type="Pfam" id="PF07912"/>
    </source>
</evidence>
<keyword evidence="1" id="KW-0256">Endoplasmic reticulum</keyword>
<keyword evidence="6" id="KW-1185">Reference proteome</keyword>
<evidence type="ECO:0000256" key="1">
    <source>
        <dbReference type="ARBA" id="ARBA00022824"/>
    </source>
</evidence>
<dbReference type="GO" id="GO:0005788">
    <property type="term" value="C:endoplasmic reticulum lumen"/>
    <property type="evidence" value="ECO:0007669"/>
    <property type="project" value="InterPro"/>
</dbReference>
<feature type="domain" description="Endoplasmic reticulum resident protein 29 C-terminal" evidence="3">
    <location>
        <begin position="149"/>
        <end position="243"/>
    </location>
</feature>
<comment type="caution">
    <text evidence="5">The sequence shown here is derived from an EMBL/GenBank/DDBJ whole genome shotgun (WGS) entry which is preliminary data.</text>
</comment>
<gene>
    <name evidence="5" type="ORF">TCAL_11026</name>
</gene>
<dbReference type="Pfam" id="PF07912">
    <property type="entry name" value="ERp29_N"/>
    <property type="match status" value="1"/>
</dbReference>
<dbReference type="SUPFAM" id="SSF47933">
    <property type="entry name" value="ERP29 C domain-like"/>
    <property type="match status" value="1"/>
</dbReference>
<dbReference type="InterPro" id="IPR011679">
    <property type="entry name" value="ERp29_C"/>
</dbReference>
<feature type="signal peptide" evidence="2">
    <location>
        <begin position="1"/>
        <end position="21"/>
    </location>
</feature>
<organism evidence="5 6">
    <name type="scientific">Tigriopus californicus</name>
    <name type="common">Marine copepod</name>
    <dbReference type="NCBI Taxonomy" id="6832"/>
    <lineage>
        <taxon>Eukaryota</taxon>
        <taxon>Metazoa</taxon>
        <taxon>Ecdysozoa</taxon>
        <taxon>Arthropoda</taxon>
        <taxon>Crustacea</taxon>
        <taxon>Multicrustacea</taxon>
        <taxon>Hexanauplia</taxon>
        <taxon>Copepoda</taxon>
        <taxon>Harpacticoida</taxon>
        <taxon>Harpacticidae</taxon>
        <taxon>Tigriopus</taxon>
    </lineage>
</organism>
<feature type="chain" id="PRO_5022242701" description="Endoplasmic reticulum resident protein 29 C-terminal domain-containing protein" evidence="2">
    <location>
        <begin position="22"/>
        <end position="261"/>
    </location>
</feature>
<dbReference type="OrthoDB" id="417262at2759"/>
<name>A0A553NEX6_TIGCA</name>
<protein>
    <recommendedName>
        <fullName evidence="7">Endoplasmic reticulum resident protein 29 C-terminal domain-containing protein</fullName>
    </recommendedName>
</protein>
<dbReference type="Gene3D" id="3.40.30.10">
    <property type="entry name" value="Glutaredoxin"/>
    <property type="match status" value="1"/>
</dbReference>
<evidence type="ECO:0000259" key="3">
    <source>
        <dbReference type="Pfam" id="PF07749"/>
    </source>
</evidence>
<dbReference type="OMA" id="QEADYPE"/>
<dbReference type="STRING" id="6832.A0A553NEX6"/>
<dbReference type="Gene3D" id="1.20.1150.12">
    <property type="entry name" value="Endoplasmic reticulum resident protein 29, C-terminal domain"/>
    <property type="match status" value="1"/>
</dbReference>
<dbReference type="InterPro" id="IPR036356">
    <property type="entry name" value="ERp29_C_sf"/>
</dbReference>
<dbReference type="Pfam" id="PF07749">
    <property type="entry name" value="ERp29"/>
    <property type="match status" value="1"/>
</dbReference>